<reference evidence="1 2" key="1">
    <citation type="submission" date="2021-08" db="EMBL/GenBank/DDBJ databases">
        <title>Stenotrophomonas forensis sp. nov., isolated from contaminated viral transport media.</title>
        <authorList>
            <person name="Nguyen S.V."/>
            <person name="Edwards D."/>
            <person name="Scott S."/>
            <person name="Doss J."/>
            <person name="Merid S."/>
            <person name="Zelaya E."/>
            <person name="Maza C."/>
            <person name="Mann M."/>
            <person name="Hamilton B."/>
            <person name="Blackwell R."/>
            <person name="Tran A."/>
            <person name="Hauser J."/>
        </authorList>
    </citation>
    <scope>NUCLEOTIDE SEQUENCE [LARGE SCALE GENOMIC DNA]</scope>
    <source>
        <strain evidence="1 2">DFS-20110405</strain>
    </source>
</reference>
<accession>A0ABY7Y5Q4</accession>
<gene>
    <name evidence="1" type="ORF">K5L94_08495</name>
</gene>
<organism evidence="1 2">
    <name type="scientific">Stenotrophomonas forensis</name>
    <dbReference type="NCBI Taxonomy" id="2871169"/>
    <lineage>
        <taxon>Bacteria</taxon>
        <taxon>Pseudomonadati</taxon>
        <taxon>Pseudomonadota</taxon>
        <taxon>Gammaproteobacteria</taxon>
        <taxon>Lysobacterales</taxon>
        <taxon>Lysobacteraceae</taxon>
        <taxon>Stenotrophomonas</taxon>
        <taxon>Stenotrophomonas maltophilia group</taxon>
    </lineage>
</organism>
<protein>
    <submittedName>
        <fullName evidence="1">Uncharacterized protein</fullName>
    </submittedName>
</protein>
<dbReference type="RefSeq" id="WP_274512413.1">
    <property type="nucleotide sequence ID" value="NZ_CP082270.1"/>
</dbReference>
<proteinExistence type="predicted"/>
<name>A0ABY7Y5Q4_9GAMM</name>
<evidence type="ECO:0000313" key="2">
    <source>
        <dbReference type="Proteomes" id="UP001216828"/>
    </source>
</evidence>
<sequence>MSNSDNVAKTKEIAISGSPLVVASGQDLDVALSKARLLTDHVQALLWQGMRSAAGKDVSFGYDEVVTMDFLLDIATGLYRAAGAEA</sequence>
<dbReference type="Proteomes" id="UP001216828">
    <property type="component" value="Chromosome"/>
</dbReference>
<dbReference type="EMBL" id="CP082270">
    <property type="protein sequence ID" value="WDM65296.1"/>
    <property type="molecule type" value="Genomic_DNA"/>
</dbReference>
<evidence type="ECO:0000313" key="1">
    <source>
        <dbReference type="EMBL" id="WDM65296.1"/>
    </source>
</evidence>
<keyword evidence="2" id="KW-1185">Reference proteome</keyword>